<dbReference type="AlphaFoldDB" id="E0VPF1"/>
<evidence type="ECO:0000313" key="3">
    <source>
        <dbReference type="EMBL" id="EEB15257.1"/>
    </source>
</evidence>
<dbReference type="Proteomes" id="UP000009046">
    <property type="component" value="Unassembled WGS sequence"/>
</dbReference>
<sequence>MGRCLTLFVVTLFVCSQVMFIEGKTVTRTSNRCGPGNTKVPKNTPLRRPGGNPNMPGPYIPGTNRNSHRNFLYYY</sequence>
<dbReference type="EMBL" id="DS235363">
    <property type="protein sequence ID" value="EEB15257.1"/>
    <property type="molecule type" value="Genomic_DNA"/>
</dbReference>
<dbReference type="KEGG" id="phu:Phum_PHUM358590"/>
<reference evidence="4" key="3">
    <citation type="submission" date="2021-02" db="UniProtKB">
        <authorList>
            <consortium name="EnsemblMetazoa"/>
        </authorList>
    </citation>
    <scope>IDENTIFICATION</scope>
    <source>
        <strain evidence="4">USDA</strain>
    </source>
</reference>
<evidence type="ECO:0000256" key="2">
    <source>
        <dbReference type="SAM" id="SignalP"/>
    </source>
</evidence>
<feature type="signal peptide" evidence="2">
    <location>
        <begin position="1"/>
        <end position="23"/>
    </location>
</feature>
<reference evidence="3" key="1">
    <citation type="submission" date="2007-04" db="EMBL/GenBank/DDBJ databases">
        <title>Annotation of Pediculus humanus corporis strain USDA.</title>
        <authorList>
            <person name="Kirkness E."/>
            <person name="Hannick L."/>
            <person name="Hass B."/>
            <person name="Bruggner R."/>
            <person name="Lawson D."/>
            <person name="Bidwell S."/>
            <person name="Joardar V."/>
            <person name="Caler E."/>
            <person name="Walenz B."/>
            <person name="Inman J."/>
            <person name="Schobel S."/>
            <person name="Galinsky K."/>
            <person name="Amedeo P."/>
            <person name="Strausberg R."/>
        </authorList>
    </citation>
    <scope>NUCLEOTIDE SEQUENCE</scope>
    <source>
        <strain evidence="3">USDA</strain>
    </source>
</reference>
<dbReference type="EMBL" id="AAZO01004168">
    <property type="status" value="NOT_ANNOTATED_CDS"/>
    <property type="molecule type" value="Genomic_DNA"/>
</dbReference>
<proteinExistence type="predicted"/>
<evidence type="ECO:0000313" key="5">
    <source>
        <dbReference type="Proteomes" id="UP000009046"/>
    </source>
</evidence>
<reference evidence="3" key="2">
    <citation type="submission" date="2007-04" db="EMBL/GenBank/DDBJ databases">
        <title>The genome of the human body louse.</title>
        <authorList>
            <consortium name="The Human Body Louse Genome Consortium"/>
            <person name="Kirkness E."/>
            <person name="Walenz B."/>
            <person name="Hass B."/>
            <person name="Bruggner R."/>
            <person name="Strausberg R."/>
        </authorList>
    </citation>
    <scope>NUCLEOTIDE SEQUENCE</scope>
    <source>
        <strain evidence="3">USDA</strain>
    </source>
</reference>
<dbReference type="VEuPathDB" id="VectorBase:PHUM358590"/>
<feature type="region of interest" description="Disordered" evidence="1">
    <location>
        <begin position="32"/>
        <end position="64"/>
    </location>
</feature>
<dbReference type="EnsemblMetazoa" id="PHUM358590-RA">
    <property type="protein sequence ID" value="PHUM358590-PA"/>
    <property type="gene ID" value="PHUM358590"/>
</dbReference>
<dbReference type="GeneID" id="8232095"/>
<feature type="chain" id="PRO_5014570167" evidence="2">
    <location>
        <begin position="24"/>
        <end position="75"/>
    </location>
</feature>
<dbReference type="HOGENOM" id="CLU_2674071_0_0_1"/>
<accession>E0VPF1</accession>
<organism>
    <name type="scientific">Pediculus humanus subsp. corporis</name>
    <name type="common">Body louse</name>
    <dbReference type="NCBI Taxonomy" id="121224"/>
    <lineage>
        <taxon>Eukaryota</taxon>
        <taxon>Metazoa</taxon>
        <taxon>Ecdysozoa</taxon>
        <taxon>Arthropoda</taxon>
        <taxon>Hexapoda</taxon>
        <taxon>Insecta</taxon>
        <taxon>Pterygota</taxon>
        <taxon>Neoptera</taxon>
        <taxon>Paraneoptera</taxon>
        <taxon>Psocodea</taxon>
        <taxon>Troctomorpha</taxon>
        <taxon>Phthiraptera</taxon>
        <taxon>Anoplura</taxon>
        <taxon>Pediculidae</taxon>
        <taxon>Pediculus</taxon>
    </lineage>
</organism>
<name>E0VPF1_PEDHC</name>
<keyword evidence="5" id="KW-1185">Reference proteome</keyword>
<evidence type="ECO:0000256" key="1">
    <source>
        <dbReference type="SAM" id="MobiDB-lite"/>
    </source>
</evidence>
<gene>
    <name evidence="4" type="primary">8232095</name>
    <name evidence="3" type="ORF">Phum_PHUM358590</name>
</gene>
<dbReference type="CTD" id="8232095"/>
<protein>
    <submittedName>
        <fullName evidence="3 4">Uncharacterized protein</fullName>
    </submittedName>
</protein>
<dbReference type="RefSeq" id="XP_002427995.1">
    <property type="nucleotide sequence ID" value="XM_002427950.1"/>
</dbReference>
<evidence type="ECO:0000313" key="4">
    <source>
        <dbReference type="EnsemblMetazoa" id="PHUM358590-PA"/>
    </source>
</evidence>
<dbReference type="InParanoid" id="E0VPF1"/>
<keyword evidence="2" id="KW-0732">Signal</keyword>